<name>A0A8J4DXU5_9ACTN</name>
<gene>
    <name evidence="3" type="ORF">Vau01_024410</name>
</gene>
<comment type="caution">
    <text evidence="3">The sequence shown here is derived from an EMBL/GenBank/DDBJ whole genome shotgun (WGS) entry which is preliminary data.</text>
</comment>
<evidence type="ECO:0000256" key="1">
    <source>
        <dbReference type="SAM" id="MobiDB-lite"/>
    </source>
</evidence>
<reference evidence="3" key="1">
    <citation type="submission" date="2021-01" db="EMBL/GenBank/DDBJ databases">
        <title>Whole genome shotgun sequence of Virgisporangium aurantiacum NBRC 16421.</title>
        <authorList>
            <person name="Komaki H."/>
            <person name="Tamura T."/>
        </authorList>
    </citation>
    <scope>NUCLEOTIDE SEQUENCE</scope>
    <source>
        <strain evidence="3">NBRC 16421</strain>
    </source>
</reference>
<dbReference type="EMBL" id="BOPG01000012">
    <property type="protein sequence ID" value="GIJ54925.1"/>
    <property type="molecule type" value="Genomic_DNA"/>
</dbReference>
<feature type="compositionally biased region" description="Polar residues" evidence="1">
    <location>
        <begin position="51"/>
        <end position="64"/>
    </location>
</feature>
<feature type="region of interest" description="Disordered" evidence="1">
    <location>
        <begin position="84"/>
        <end position="103"/>
    </location>
</feature>
<organism evidence="3 4">
    <name type="scientific">Virgisporangium aurantiacum</name>
    <dbReference type="NCBI Taxonomy" id="175570"/>
    <lineage>
        <taxon>Bacteria</taxon>
        <taxon>Bacillati</taxon>
        <taxon>Actinomycetota</taxon>
        <taxon>Actinomycetes</taxon>
        <taxon>Micromonosporales</taxon>
        <taxon>Micromonosporaceae</taxon>
        <taxon>Virgisporangium</taxon>
    </lineage>
</organism>
<feature type="compositionally biased region" description="Basic residues" evidence="1">
    <location>
        <begin position="25"/>
        <end position="39"/>
    </location>
</feature>
<feature type="region of interest" description="Disordered" evidence="1">
    <location>
        <begin position="25"/>
        <end position="67"/>
    </location>
</feature>
<dbReference type="Proteomes" id="UP000612585">
    <property type="component" value="Unassembled WGS sequence"/>
</dbReference>
<dbReference type="AlphaFoldDB" id="A0A8J4DXU5"/>
<evidence type="ECO:0008006" key="5">
    <source>
        <dbReference type="Google" id="ProtNLM"/>
    </source>
</evidence>
<feature type="signal peptide" evidence="2">
    <location>
        <begin position="1"/>
        <end position="21"/>
    </location>
</feature>
<evidence type="ECO:0000313" key="3">
    <source>
        <dbReference type="EMBL" id="GIJ54925.1"/>
    </source>
</evidence>
<accession>A0A8J4DXU5</accession>
<keyword evidence="2" id="KW-0732">Signal</keyword>
<evidence type="ECO:0000313" key="4">
    <source>
        <dbReference type="Proteomes" id="UP000612585"/>
    </source>
</evidence>
<dbReference type="PROSITE" id="PS51257">
    <property type="entry name" value="PROKAR_LIPOPROTEIN"/>
    <property type="match status" value="1"/>
</dbReference>
<feature type="chain" id="PRO_5038452737" description="DUF3558 domain-containing protein" evidence="2">
    <location>
        <begin position="22"/>
        <end position="223"/>
    </location>
</feature>
<proteinExistence type="predicted"/>
<keyword evidence="4" id="KW-1185">Reference proteome</keyword>
<sequence>MKRFSTVLLAALVAVSLVGVAGCTKRKSKAGKSTSKSRKRSDSDADSTTKPATTRPSPSASTNDPVGKACSEILDQVNTATGVTWRLDDSQSQATPDTMRKGGARKCHFEMSSTATLPAAIMGLTLYRIDRRSDRGPEDVREHAEKQAKCTEKLPSPPAQLTLAVQCLERHGGTLFDVQTTLSGPTGYVLIFVSMQPAKASTTLDTKARDIGRKSADIALASL</sequence>
<evidence type="ECO:0000256" key="2">
    <source>
        <dbReference type="SAM" id="SignalP"/>
    </source>
</evidence>
<protein>
    <recommendedName>
        <fullName evidence="5">DUF3558 domain-containing protein</fullName>
    </recommendedName>
</protein>